<keyword evidence="1" id="KW-0472">Membrane</keyword>
<dbReference type="AlphaFoldDB" id="A0A2C9KG30"/>
<evidence type="ECO:0000256" key="1">
    <source>
        <dbReference type="SAM" id="Phobius"/>
    </source>
</evidence>
<evidence type="ECO:0000313" key="2">
    <source>
        <dbReference type="EnsemblMetazoa" id="BGLB019124-PA"/>
    </source>
</evidence>
<gene>
    <name evidence="2" type="primary">106058687</name>
</gene>
<proteinExistence type="predicted"/>
<dbReference type="VEuPathDB" id="VectorBase:BGLAX_048356"/>
<feature type="transmembrane region" description="Helical" evidence="1">
    <location>
        <begin position="43"/>
        <end position="60"/>
    </location>
</feature>
<reference evidence="2" key="1">
    <citation type="submission" date="2020-05" db="UniProtKB">
        <authorList>
            <consortium name="EnsemblMetazoa"/>
        </authorList>
    </citation>
    <scope>IDENTIFICATION</scope>
    <source>
        <strain evidence="2">BB02</strain>
    </source>
</reference>
<dbReference type="VEuPathDB" id="VectorBase:BGLB019124"/>
<accession>A0A2C9KG30</accession>
<organism evidence="2 3">
    <name type="scientific">Biomphalaria glabrata</name>
    <name type="common">Bloodfluke planorb</name>
    <name type="synonym">Freshwater snail</name>
    <dbReference type="NCBI Taxonomy" id="6526"/>
    <lineage>
        <taxon>Eukaryota</taxon>
        <taxon>Metazoa</taxon>
        <taxon>Spiralia</taxon>
        <taxon>Lophotrochozoa</taxon>
        <taxon>Mollusca</taxon>
        <taxon>Gastropoda</taxon>
        <taxon>Heterobranchia</taxon>
        <taxon>Euthyneura</taxon>
        <taxon>Panpulmonata</taxon>
        <taxon>Hygrophila</taxon>
        <taxon>Lymnaeoidea</taxon>
        <taxon>Planorbidae</taxon>
        <taxon>Biomphalaria</taxon>
    </lineage>
</organism>
<dbReference type="KEGG" id="bgt:106058687"/>
<dbReference type="EnsemblMetazoa" id="BGLB019124-RA">
    <property type="protein sequence ID" value="BGLB019124-PA"/>
    <property type="gene ID" value="BGLB019124"/>
</dbReference>
<sequence length="139" mass="16210">MSSGRLRDKDDSYHVNLDPPLHDNKIKDYSAQKRDLLKYNKRLLASIVVFSLIVYSRLILTSMDDFNFNHFRSSHSAFIGRYFLGSKYPNDKAIGCLQFFDVDDASEIRWERDVNSRHGLKVAMNSKCLYNSCQNLQFC</sequence>
<keyword evidence="1" id="KW-1133">Transmembrane helix</keyword>
<name>A0A2C9KG30_BIOGL</name>
<dbReference type="Proteomes" id="UP000076420">
    <property type="component" value="Unassembled WGS sequence"/>
</dbReference>
<keyword evidence="1" id="KW-0812">Transmembrane</keyword>
<evidence type="ECO:0000313" key="3">
    <source>
        <dbReference type="Proteomes" id="UP000076420"/>
    </source>
</evidence>
<protein>
    <submittedName>
        <fullName evidence="2">Uncharacterized protein</fullName>
    </submittedName>
</protein>